<sequence length="67" mass="7864">MWRTATWVYKTKSCLDVMYETDIVLPPKNEYYGEARNVDLSSRYSHQFAPLLTEWISTGVNKNLTKC</sequence>
<proteinExistence type="predicted"/>
<dbReference type="EnsemblPlants" id="novel_model_3854_5bd9a17a.1.5bd9b139">
    <property type="protein sequence ID" value="cds.novel_model_3854_5bd9a17a.1.5bd9b139"/>
    <property type="gene ID" value="novel_gene_2064_5bd9a17a"/>
</dbReference>
<reference evidence="1" key="1">
    <citation type="submission" date="2018-11" db="EMBL/GenBank/DDBJ databases">
        <authorList>
            <person name="Grassa J C."/>
        </authorList>
    </citation>
    <scope>NUCLEOTIDE SEQUENCE [LARGE SCALE GENOMIC DNA]</scope>
</reference>
<dbReference type="Proteomes" id="UP000596661">
    <property type="component" value="Chromosome 3"/>
</dbReference>
<reference evidence="1" key="2">
    <citation type="submission" date="2021-03" db="UniProtKB">
        <authorList>
            <consortium name="EnsemblPlants"/>
        </authorList>
    </citation>
    <scope>IDENTIFICATION</scope>
</reference>
<evidence type="ECO:0000313" key="2">
    <source>
        <dbReference type="Proteomes" id="UP000596661"/>
    </source>
</evidence>
<organism evidence="1 2">
    <name type="scientific">Cannabis sativa</name>
    <name type="common">Hemp</name>
    <name type="synonym">Marijuana</name>
    <dbReference type="NCBI Taxonomy" id="3483"/>
    <lineage>
        <taxon>Eukaryota</taxon>
        <taxon>Viridiplantae</taxon>
        <taxon>Streptophyta</taxon>
        <taxon>Embryophyta</taxon>
        <taxon>Tracheophyta</taxon>
        <taxon>Spermatophyta</taxon>
        <taxon>Magnoliopsida</taxon>
        <taxon>eudicotyledons</taxon>
        <taxon>Gunneridae</taxon>
        <taxon>Pentapetalae</taxon>
        <taxon>rosids</taxon>
        <taxon>fabids</taxon>
        <taxon>Rosales</taxon>
        <taxon>Cannabaceae</taxon>
        <taxon>Cannabis</taxon>
    </lineage>
</organism>
<dbReference type="AlphaFoldDB" id="A0A803R163"/>
<name>A0A803R163_CANSA</name>
<dbReference type="Gramene" id="novel_model_3854_5bd9a17a.1.5bd9b139">
    <property type="protein sequence ID" value="cds.novel_model_3854_5bd9a17a.1.5bd9b139"/>
    <property type="gene ID" value="novel_gene_2064_5bd9a17a"/>
</dbReference>
<dbReference type="EMBL" id="UZAU01000339">
    <property type="status" value="NOT_ANNOTATED_CDS"/>
    <property type="molecule type" value="Genomic_DNA"/>
</dbReference>
<evidence type="ECO:0000313" key="1">
    <source>
        <dbReference type="EnsemblPlants" id="cds.novel_model_3854_5bd9a17a.1.5bd9b139"/>
    </source>
</evidence>
<accession>A0A803R163</accession>
<keyword evidence="2" id="KW-1185">Reference proteome</keyword>
<protein>
    <submittedName>
        <fullName evidence="1">Uncharacterized protein</fullName>
    </submittedName>
</protein>